<comment type="caution">
    <text evidence="2">The sequence shown here is derived from an EMBL/GenBank/DDBJ whole genome shotgun (WGS) entry which is preliminary data.</text>
</comment>
<dbReference type="Proteomes" id="UP000324907">
    <property type="component" value="Unassembled WGS sequence"/>
</dbReference>
<evidence type="ECO:0000256" key="1">
    <source>
        <dbReference type="SAM" id="MobiDB-lite"/>
    </source>
</evidence>
<dbReference type="AlphaFoldDB" id="A0A5A8E1J7"/>
<proteinExistence type="predicted"/>
<protein>
    <submittedName>
        <fullName evidence="2">Uncharacterized protein</fullName>
    </submittedName>
</protein>
<evidence type="ECO:0000313" key="2">
    <source>
        <dbReference type="EMBL" id="KAA0169940.1"/>
    </source>
</evidence>
<feature type="region of interest" description="Disordered" evidence="1">
    <location>
        <begin position="38"/>
        <end position="98"/>
    </location>
</feature>
<name>A0A5A8E1J7_CAFRO</name>
<sequence>MAAGYGIAGHTNTYTRASVGNWTEDKLADEATRRRGFEFTPFEATTEARARFSHPGREPARDLGPRPLPSTDADPRAGQPPHILMAHGRRSFDPKADDPTRFASMSHTMHSSAVAAMPLSSTDALAEPDRRRAGVEAALIGGNRTGLMTMREKTLMVGADPRDPRGAGGGGGRPAPAGAGATAFSTTSRLATKPTEDALRISTALRGGDASASAAAASSPGVETITIPDGLGGMVTRVVGKPSTRKPGFTASFATNRTMRG</sequence>
<gene>
    <name evidence="2" type="ORF">FNF28_01730</name>
</gene>
<dbReference type="EMBL" id="VLTL01000017">
    <property type="protein sequence ID" value="KAA0169940.1"/>
    <property type="molecule type" value="Genomic_DNA"/>
</dbReference>
<evidence type="ECO:0000313" key="3">
    <source>
        <dbReference type="Proteomes" id="UP000324907"/>
    </source>
</evidence>
<accession>A0A5A8E1J7</accession>
<reference evidence="2 3" key="1">
    <citation type="submission" date="2019-07" db="EMBL/GenBank/DDBJ databases">
        <title>Genomes of Cafeteria roenbergensis.</title>
        <authorList>
            <person name="Fischer M.G."/>
            <person name="Hackl T."/>
            <person name="Roman M."/>
        </authorList>
    </citation>
    <scope>NUCLEOTIDE SEQUENCE [LARGE SCALE GENOMIC DNA]</scope>
    <source>
        <strain evidence="2 3">RCC970-E3</strain>
    </source>
</reference>
<feature type="compositionally biased region" description="Basic and acidic residues" evidence="1">
    <location>
        <begin position="46"/>
        <end position="64"/>
    </location>
</feature>
<organism evidence="2 3">
    <name type="scientific">Cafeteria roenbergensis</name>
    <name type="common">Marine flagellate</name>
    <dbReference type="NCBI Taxonomy" id="33653"/>
    <lineage>
        <taxon>Eukaryota</taxon>
        <taxon>Sar</taxon>
        <taxon>Stramenopiles</taxon>
        <taxon>Bigyra</taxon>
        <taxon>Opalozoa</taxon>
        <taxon>Bicosoecida</taxon>
        <taxon>Cafeteriaceae</taxon>
        <taxon>Cafeteria</taxon>
    </lineage>
</organism>
<feature type="region of interest" description="Disordered" evidence="1">
    <location>
        <begin position="159"/>
        <end position="195"/>
    </location>
</feature>